<comment type="caution">
    <text evidence="9">The sequence shown here is derived from an EMBL/GenBank/DDBJ whole genome shotgun (WGS) entry which is preliminary data.</text>
</comment>
<evidence type="ECO:0000313" key="10">
    <source>
        <dbReference type="Proteomes" id="UP001481872"/>
    </source>
</evidence>
<keyword evidence="5 8" id="KW-0812">Transmembrane</keyword>
<comment type="subcellular location">
    <subcellularLocation>
        <location evidence="1">Cell membrane</location>
        <topology evidence="1">Multi-pass membrane protein</topology>
    </subcellularLocation>
</comment>
<evidence type="ECO:0000256" key="8">
    <source>
        <dbReference type="SAM" id="Phobius"/>
    </source>
</evidence>
<dbReference type="PANTHER" id="PTHR33908:SF11">
    <property type="entry name" value="MEMBRANE PROTEIN"/>
    <property type="match status" value="1"/>
</dbReference>
<feature type="transmembrane region" description="Helical" evidence="8">
    <location>
        <begin position="16"/>
        <end position="36"/>
    </location>
</feature>
<proteinExistence type="predicted"/>
<evidence type="ECO:0000256" key="5">
    <source>
        <dbReference type="ARBA" id="ARBA00022692"/>
    </source>
</evidence>
<sequence>MEDSFRQRGNFFRNHWVMLAIVWLLFFERLWMLSHLGPSYGLKSDDLSYMKAGITMYRTATLTMHGVVSAQIMPGLPLIIALFAKIFGTGHRLWLALKVAWCFMGTMAAWFTYLAIREKAPTYAAVLPTLMYFTPDFAWQDNLILAETPYLFLVTLYLYGVIRMGNRKDWAGFIIMATSAYLAFLLKAQALCLFLLPLPYLWIKKYPSTRLYGQAFLIFVALLAFMLPWSVRNYKHFRAFIPTTYGIGNPLLLGTFQGEGYPPEDVFNRRKFVDEVYEEHVFLKNSDGKFAAKHKRYFELLADEKLARARMVYWWKDDRQSMLKSYLWLKPKSMFFKTFYWDEVIPKTRYPIIHLRQLDFTLALAAAVAVLLAKRTVAETYFVLFAYFAQVYMYAYAYVFDRYAQTLLPFRYVAIGFLIPAAVDIFRRARRYIRGKQAYREGLKKQKMEN</sequence>
<feature type="transmembrane region" description="Helical" evidence="8">
    <location>
        <begin position="211"/>
        <end position="231"/>
    </location>
</feature>
<evidence type="ECO:0000256" key="1">
    <source>
        <dbReference type="ARBA" id="ARBA00004651"/>
    </source>
</evidence>
<keyword evidence="7 8" id="KW-0472">Membrane</keyword>
<dbReference type="EMBL" id="JBBNPS010000003">
    <property type="protein sequence ID" value="MEQ3353117.1"/>
    <property type="molecule type" value="Genomic_DNA"/>
</dbReference>
<feature type="transmembrane region" description="Helical" evidence="8">
    <location>
        <begin position="95"/>
        <end position="116"/>
    </location>
</feature>
<reference evidence="9 10" key="1">
    <citation type="submission" date="2024-04" db="EMBL/GenBank/DDBJ databases">
        <title>Human intestinal bacterial collection.</title>
        <authorList>
            <person name="Pauvert C."/>
            <person name="Hitch T.C.A."/>
            <person name="Clavel T."/>
        </authorList>
    </citation>
    <scope>NUCLEOTIDE SEQUENCE [LARGE SCALE GENOMIC DNA]</scope>
    <source>
        <strain evidence="9 10">CLA-SR-H026</strain>
    </source>
</reference>
<keyword evidence="2" id="KW-1003">Cell membrane</keyword>
<protein>
    <recommendedName>
        <fullName evidence="11">Glycosyltransferase RgtA/B/C/D-like domain-containing protein</fullName>
    </recommendedName>
</protein>
<evidence type="ECO:0000313" key="9">
    <source>
        <dbReference type="EMBL" id="MEQ3353117.1"/>
    </source>
</evidence>
<feature type="transmembrane region" description="Helical" evidence="8">
    <location>
        <begin position="406"/>
        <end position="426"/>
    </location>
</feature>
<keyword evidence="4" id="KW-0808">Transferase</keyword>
<feature type="transmembrane region" description="Helical" evidence="8">
    <location>
        <begin position="56"/>
        <end position="83"/>
    </location>
</feature>
<organism evidence="9 10">
    <name type="scientific">Aedoeadaptatus acetigenes</name>
    <dbReference type="NCBI Taxonomy" id="2981723"/>
    <lineage>
        <taxon>Bacteria</taxon>
        <taxon>Bacillati</taxon>
        <taxon>Bacillota</taxon>
        <taxon>Tissierellia</taxon>
        <taxon>Tissierellales</taxon>
        <taxon>Peptoniphilaceae</taxon>
        <taxon>Aedoeadaptatus</taxon>
    </lineage>
</organism>
<dbReference type="PANTHER" id="PTHR33908">
    <property type="entry name" value="MANNOSYLTRANSFERASE YKCB-RELATED"/>
    <property type="match status" value="1"/>
</dbReference>
<name>A0ABV1J5M0_9FIRM</name>
<feature type="transmembrane region" description="Helical" evidence="8">
    <location>
        <begin position="381"/>
        <end position="400"/>
    </location>
</feature>
<evidence type="ECO:0000256" key="7">
    <source>
        <dbReference type="ARBA" id="ARBA00023136"/>
    </source>
</evidence>
<evidence type="ECO:0000256" key="6">
    <source>
        <dbReference type="ARBA" id="ARBA00022989"/>
    </source>
</evidence>
<gene>
    <name evidence="9" type="ORF">AAA081_02205</name>
</gene>
<evidence type="ECO:0000256" key="3">
    <source>
        <dbReference type="ARBA" id="ARBA00022676"/>
    </source>
</evidence>
<keyword evidence="6 8" id="KW-1133">Transmembrane helix</keyword>
<dbReference type="Proteomes" id="UP001481872">
    <property type="component" value="Unassembled WGS sequence"/>
</dbReference>
<keyword evidence="10" id="KW-1185">Reference proteome</keyword>
<accession>A0ABV1J5M0</accession>
<dbReference type="InterPro" id="IPR050297">
    <property type="entry name" value="LipidA_mod_glycosyltrf_83"/>
</dbReference>
<evidence type="ECO:0008006" key="11">
    <source>
        <dbReference type="Google" id="ProtNLM"/>
    </source>
</evidence>
<feature type="transmembrane region" description="Helical" evidence="8">
    <location>
        <begin position="143"/>
        <end position="162"/>
    </location>
</feature>
<evidence type="ECO:0000256" key="2">
    <source>
        <dbReference type="ARBA" id="ARBA00022475"/>
    </source>
</evidence>
<feature type="transmembrane region" description="Helical" evidence="8">
    <location>
        <begin position="174"/>
        <end position="196"/>
    </location>
</feature>
<dbReference type="RefSeq" id="WP_349053533.1">
    <property type="nucleotide sequence ID" value="NZ_JBBNPS010000003.1"/>
</dbReference>
<keyword evidence="3" id="KW-0328">Glycosyltransferase</keyword>
<evidence type="ECO:0000256" key="4">
    <source>
        <dbReference type="ARBA" id="ARBA00022679"/>
    </source>
</evidence>